<dbReference type="Proteomes" id="UP000014937">
    <property type="component" value="Unassembled WGS sequence"/>
</dbReference>
<protein>
    <submittedName>
        <fullName evidence="1">Putative 50S ribosomal protein L24</fullName>
    </submittedName>
</protein>
<reference evidence="1" key="1">
    <citation type="submission" date="2012-11" db="EMBL/GenBank/DDBJ databases">
        <title>Dependencies among metagenomic species, viruses, plasmids and units of genetic variation.</title>
        <authorList>
            <person name="Nielsen H.B."/>
            <person name="Almeida M."/>
            <person name="Juncker A.S."/>
            <person name="Rasmussen S."/>
            <person name="Li J."/>
            <person name="Sunagawa S."/>
            <person name="Plichta D."/>
            <person name="Gautier L."/>
            <person name="Le Chatelier E."/>
            <person name="Peletier E."/>
            <person name="Bonde I."/>
            <person name="Nielsen T."/>
            <person name="Manichanh C."/>
            <person name="Arumugam M."/>
            <person name="Batto J."/>
            <person name="Santos M.B.Q.D."/>
            <person name="Blom N."/>
            <person name="Borruel N."/>
            <person name="Burgdorf K.S."/>
            <person name="Boumezbeur F."/>
            <person name="Casellas F."/>
            <person name="Dore J."/>
            <person name="Guarner F."/>
            <person name="Hansen T."/>
            <person name="Hildebrand F."/>
            <person name="Kaas R.S."/>
            <person name="Kennedy S."/>
            <person name="Kristiansen K."/>
            <person name="Kultima J.R."/>
            <person name="Leonard P."/>
            <person name="Levenez F."/>
            <person name="Lund O."/>
            <person name="Moumen B."/>
            <person name="Le Paslier D."/>
            <person name="Pons N."/>
            <person name="Pedersen O."/>
            <person name="Prifti E."/>
            <person name="Qin J."/>
            <person name="Raes J."/>
            <person name="Tap J."/>
            <person name="Tims S."/>
            <person name="Ussery D.W."/>
            <person name="Yamada T."/>
            <person name="MetaHit consortium"/>
            <person name="Renault P."/>
            <person name="Sicheritz-Ponten T."/>
            <person name="Bork P."/>
            <person name="Wang J."/>
            <person name="Brunak S."/>
            <person name="Ehrlich S.D."/>
        </authorList>
    </citation>
    <scope>NUCLEOTIDE SEQUENCE [LARGE SCALE GENOMIC DNA]</scope>
</reference>
<dbReference type="RefSeq" id="WP_021720543.1">
    <property type="nucleotide sequence ID" value="NZ_FR892805.1"/>
</dbReference>
<dbReference type="EMBL" id="CBGL010000008">
    <property type="protein sequence ID" value="CDD09487.1"/>
    <property type="molecule type" value="Genomic_DNA"/>
</dbReference>
<gene>
    <name evidence="1" type="ORF">BN587_01496</name>
</gene>
<dbReference type="GeneID" id="78524865"/>
<sequence>MSQQKYISDEQVVKRANCAVKIALEKKRAMDVPIFTYDRETQSICVIGSDGSKTQVCGRYNHGRYSERVK</sequence>
<comment type="caution">
    <text evidence="1">The sequence shown here is derived from an EMBL/GenBank/DDBJ whole genome shotgun (WGS) entry which is preliminary data.</text>
</comment>
<keyword evidence="1" id="KW-0687">Ribonucleoprotein</keyword>
<dbReference type="HOGENOM" id="CLU_201134_0_0_9"/>
<proteinExistence type="predicted"/>
<accession>R6XT89</accession>
<name>R6XT89_9FIRM</name>
<dbReference type="GO" id="GO:0005840">
    <property type="term" value="C:ribosome"/>
    <property type="evidence" value="ECO:0007669"/>
    <property type="project" value="UniProtKB-KW"/>
</dbReference>
<dbReference type="AlphaFoldDB" id="R6XT89"/>
<keyword evidence="1" id="KW-0689">Ribosomal protein</keyword>
<evidence type="ECO:0000313" key="1">
    <source>
        <dbReference type="EMBL" id="CDD09487.1"/>
    </source>
</evidence>
<organism evidence="1">
    <name type="scientific">Phascolarctobacterium succinatutens CAG:287</name>
    <dbReference type="NCBI Taxonomy" id="1263101"/>
    <lineage>
        <taxon>Bacteria</taxon>
        <taxon>Bacillati</taxon>
        <taxon>Bacillota</taxon>
        <taxon>Negativicutes</taxon>
        <taxon>Acidaminococcales</taxon>
        <taxon>Acidaminococcaceae</taxon>
        <taxon>Phascolarctobacterium</taxon>
    </lineage>
</organism>